<protein>
    <submittedName>
        <fullName evidence="1">Uncharacterized protein</fullName>
    </submittedName>
</protein>
<sequence length="164" mass="18659">MKLAALFFLSVCLIGTYSSVDLEKIRKAYQRVEGNETSIKDLYETLEPVKKQDRALLVAYKGAATTMMAKFAKGIKDKRTFFNEGKELLEFSVNAEPSNVEIRCIRLSVQENAPKILGYTKNIDEDRTYIIKNYNAMEDRGAKAFVKGFVSRSQSFTDAQKQLF</sequence>
<evidence type="ECO:0000313" key="2">
    <source>
        <dbReference type="Proteomes" id="UP000184543"/>
    </source>
</evidence>
<dbReference type="OrthoDB" id="663842at2"/>
<evidence type="ECO:0000313" key="1">
    <source>
        <dbReference type="EMBL" id="SHI61248.1"/>
    </source>
</evidence>
<dbReference type="STRING" id="192903.SAMN04488513_101788"/>
<gene>
    <name evidence="1" type="ORF">SAMN04488513_101788</name>
</gene>
<reference evidence="2" key="1">
    <citation type="submission" date="2016-11" db="EMBL/GenBank/DDBJ databases">
        <authorList>
            <person name="Varghese N."/>
            <person name="Submissions S."/>
        </authorList>
    </citation>
    <scope>NUCLEOTIDE SEQUENCE [LARGE SCALE GENOMIC DNA]</scope>
    <source>
        <strain evidence="2">DSM 19858</strain>
    </source>
</reference>
<proteinExistence type="predicted"/>
<name>A0A1M6CKK3_9FLAO</name>
<accession>A0A1M6CKK3</accession>
<keyword evidence="2" id="KW-1185">Reference proteome</keyword>
<dbReference type="AlphaFoldDB" id="A0A1M6CKK3"/>
<organism evidence="1 2">
    <name type="scientific">Pseudozobellia thermophila</name>
    <dbReference type="NCBI Taxonomy" id="192903"/>
    <lineage>
        <taxon>Bacteria</taxon>
        <taxon>Pseudomonadati</taxon>
        <taxon>Bacteroidota</taxon>
        <taxon>Flavobacteriia</taxon>
        <taxon>Flavobacteriales</taxon>
        <taxon>Flavobacteriaceae</taxon>
        <taxon>Pseudozobellia</taxon>
    </lineage>
</organism>
<dbReference type="RefSeq" id="WP_072988779.1">
    <property type="nucleotide sequence ID" value="NZ_FQYU01000001.1"/>
</dbReference>
<dbReference type="Proteomes" id="UP000184543">
    <property type="component" value="Unassembled WGS sequence"/>
</dbReference>
<dbReference type="EMBL" id="FQYU01000001">
    <property type="protein sequence ID" value="SHI61248.1"/>
    <property type="molecule type" value="Genomic_DNA"/>
</dbReference>